<sequence>MPKASFVRRYATLVGLGLLSSSSARAPIDYTNAAFLARLYADPEYLALKARVAREFAHARPGQWGEFVKGVDEDLVTSQKILALTFDACGGPHGGSGYDAELIDYLRREHIPATLCVTGRWIDENPAHFRELAADPLFEIENHGFNHRPCSVDGESEYGIHGTATASDAFDEIEANARKIEGLTGRRPRFFRSATAYLDEACAKLAGQLRTTVISFDVLSGDAVAGTPADVIRDNVLRHVRPGALVIMHFNRPAWNTYEALRQAVPVLRGQGYQFARLQDFPLKGR</sequence>
<keyword evidence="4" id="KW-1185">Reference proteome</keyword>
<protein>
    <submittedName>
        <fullName evidence="3">Polysaccharide deacetylase family protein</fullName>
    </submittedName>
</protein>
<feature type="signal peptide" evidence="1">
    <location>
        <begin position="1"/>
        <end position="26"/>
    </location>
</feature>
<comment type="caution">
    <text evidence="3">The sequence shown here is derived from an EMBL/GenBank/DDBJ whole genome shotgun (WGS) entry which is preliminary data.</text>
</comment>
<reference evidence="3 4" key="1">
    <citation type="journal article" date="2018" name="Arch. Microbiol.">
        <title>Hymenobacter segetis sp. nov., isolated from soil.</title>
        <authorList>
            <person name="Ten L.N."/>
            <person name="Lim S.J."/>
            <person name="Kim B.O."/>
            <person name="Kang I.K."/>
            <person name="Jung H.Y."/>
        </authorList>
    </citation>
    <scope>NUCLEOTIDE SEQUENCE [LARGE SCALE GENOMIC DNA]</scope>
    <source>
        <strain evidence="3 4">S7-3-11</strain>
    </source>
</reference>
<dbReference type="CDD" id="cd10955">
    <property type="entry name" value="CE4_BH0857_like"/>
    <property type="match status" value="1"/>
</dbReference>
<name>A0ABU9LWP5_9BACT</name>
<feature type="domain" description="NodB homology" evidence="2">
    <location>
        <begin position="80"/>
        <end position="276"/>
    </location>
</feature>
<dbReference type="PANTHER" id="PTHR10587:SF134">
    <property type="entry name" value="SECRETED PROTEIN"/>
    <property type="match status" value="1"/>
</dbReference>
<dbReference type="EMBL" id="JBCEVZ010000027">
    <property type="protein sequence ID" value="MEL5995011.1"/>
    <property type="molecule type" value="Genomic_DNA"/>
</dbReference>
<evidence type="ECO:0000313" key="3">
    <source>
        <dbReference type="EMBL" id="MEL5995011.1"/>
    </source>
</evidence>
<keyword evidence="1" id="KW-0732">Signal</keyword>
<dbReference type="SUPFAM" id="SSF88713">
    <property type="entry name" value="Glycoside hydrolase/deacetylase"/>
    <property type="match status" value="1"/>
</dbReference>
<dbReference type="Pfam" id="PF01522">
    <property type="entry name" value="Polysacc_deac_1"/>
    <property type="match status" value="1"/>
</dbReference>
<evidence type="ECO:0000256" key="1">
    <source>
        <dbReference type="SAM" id="SignalP"/>
    </source>
</evidence>
<dbReference type="InterPro" id="IPR011330">
    <property type="entry name" value="Glyco_hydro/deAcase_b/a-brl"/>
</dbReference>
<dbReference type="InterPro" id="IPR050248">
    <property type="entry name" value="Polysacc_deacetylase_ArnD"/>
</dbReference>
<dbReference type="PANTHER" id="PTHR10587">
    <property type="entry name" value="GLYCOSYL TRANSFERASE-RELATED"/>
    <property type="match status" value="1"/>
</dbReference>
<gene>
    <name evidence="3" type="ORF">AAFH49_12405</name>
</gene>
<dbReference type="RefSeq" id="WP_342298505.1">
    <property type="nucleotide sequence ID" value="NZ_JBCEVZ010000027.1"/>
</dbReference>
<organism evidence="3 4">
    <name type="scientific">Hymenobacter segetis</name>
    <dbReference type="NCBI Taxonomy" id="2025509"/>
    <lineage>
        <taxon>Bacteria</taxon>
        <taxon>Pseudomonadati</taxon>
        <taxon>Bacteroidota</taxon>
        <taxon>Cytophagia</taxon>
        <taxon>Cytophagales</taxon>
        <taxon>Hymenobacteraceae</taxon>
        <taxon>Hymenobacter</taxon>
    </lineage>
</organism>
<dbReference type="InterPro" id="IPR002509">
    <property type="entry name" value="NODB_dom"/>
</dbReference>
<feature type="chain" id="PRO_5045531281" evidence="1">
    <location>
        <begin position="27"/>
        <end position="286"/>
    </location>
</feature>
<dbReference type="PROSITE" id="PS51677">
    <property type="entry name" value="NODB"/>
    <property type="match status" value="1"/>
</dbReference>
<accession>A0ABU9LWP5</accession>
<evidence type="ECO:0000259" key="2">
    <source>
        <dbReference type="PROSITE" id="PS51677"/>
    </source>
</evidence>
<dbReference type="Gene3D" id="3.20.20.370">
    <property type="entry name" value="Glycoside hydrolase/deacetylase"/>
    <property type="match status" value="1"/>
</dbReference>
<evidence type="ECO:0000313" key="4">
    <source>
        <dbReference type="Proteomes" id="UP001479606"/>
    </source>
</evidence>
<dbReference type="Proteomes" id="UP001479606">
    <property type="component" value="Unassembled WGS sequence"/>
</dbReference>
<proteinExistence type="predicted"/>